<keyword evidence="8" id="KW-1185">Reference proteome</keyword>
<reference evidence="7 8" key="1">
    <citation type="submission" date="2020-08" db="EMBL/GenBank/DDBJ databases">
        <title>Genome public.</title>
        <authorList>
            <person name="Liu C."/>
            <person name="Sun Q."/>
        </authorList>
    </citation>
    <scope>NUCLEOTIDE SEQUENCE [LARGE SCALE GENOMIC DNA]</scope>
    <source>
        <strain evidence="7 8">NSJ-56</strain>
    </source>
</reference>
<dbReference type="InterPro" id="IPR006665">
    <property type="entry name" value="OmpA-like"/>
</dbReference>
<feature type="domain" description="OmpA-like" evidence="6">
    <location>
        <begin position="276"/>
        <end position="384"/>
    </location>
</feature>
<dbReference type="InterPro" id="IPR006690">
    <property type="entry name" value="OMPA-like_CS"/>
</dbReference>
<comment type="caution">
    <text evidence="7">The sequence shown here is derived from an EMBL/GenBank/DDBJ whole genome shotgun (WGS) entry which is preliminary data.</text>
</comment>
<protein>
    <submittedName>
        <fullName evidence="7">OmpA family protein</fullName>
    </submittedName>
</protein>
<organism evidence="7 8">
    <name type="scientific">Butyricimonas hominis</name>
    <dbReference type="NCBI Taxonomy" id="2763032"/>
    <lineage>
        <taxon>Bacteria</taxon>
        <taxon>Pseudomonadati</taxon>
        <taxon>Bacteroidota</taxon>
        <taxon>Bacteroidia</taxon>
        <taxon>Bacteroidales</taxon>
        <taxon>Odoribacteraceae</taxon>
        <taxon>Butyricimonas</taxon>
    </lineage>
</organism>
<evidence type="ECO:0000259" key="6">
    <source>
        <dbReference type="PROSITE" id="PS51123"/>
    </source>
</evidence>
<evidence type="ECO:0000256" key="2">
    <source>
        <dbReference type="ARBA" id="ARBA00023136"/>
    </source>
</evidence>
<dbReference type="PROSITE" id="PS51123">
    <property type="entry name" value="OMPA_2"/>
    <property type="match status" value="1"/>
</dbReference>
<evidence type="ECO:0000313" key="7">
    <source>
        <dbReference type="EMBL" id="MBC5621070.1"/>
    </source>
</evidence>
<dbReference type="InterPro" id="IPR006664">
    <property type="entry name" value="OMP_bac"/>
</dbReference>
<name>A0ABR7D0J7_9BACT</name>
<comment type="subcellular location">
    <subcellularLocation>
        <location evidence="1">Cell outer membrane</location>
    </subcellularLocation>
</comment>
<dbReference type="Proteomes" id="UP000646484">
    <property type="component" value="Unassembled WGS sequence"/>
</dbReference>
<proteinExistence type="predicted"/>
<evidence type="ECO:0000256" key="5">
    <source>
        <dbReference type="SAM" id="Coils"/>
    </source>
</evidence>
<dbReference type="PANTHER" id="PTHR30329:SF21">
    <property type="entry name" value="LIPOPROTEIN YIAD-RELATED"/>
    <property type="match status" value="1"/>
</dbReference>
<dbReference type="InterPro" id="IPR050330">
    <property type="entry name" value="Bact_OuterMem_StrucFunc"/>
</dbReference>
<gene>
    <name evidence="7" type="ORF">H8S64_08165</name>
</gene>
<dbReference type="InterPro" id="IPR036737">
    <property type="entry name" value="OmpA-like_sf"/>
</dbReference>
<keyword evidence="3" id="KW-0998">Cell outer membrane</keyword>
<evidence type="ECO:0000313" key="8">
    <source>
        <dbReference type="Proteomes" id="UP000646484"/>
    </source>
</evidence>
<sequence length="384" mass="42980">MLLVVVLPLIASAQQVKETVIVEEEAGSWRGFVTNRFWDNWFISAGAGGQVYFGERDHHSRFGRRITPAFNIAVGKWFMPTFGVRLQAGGFTLKGLTDDPNNIYAKGAPDNRGLYKQEWDQFNIHVDGMVNLANWIGGYRTDRFYETVFLAGFGMAHAYTGGGSTKFMFVSGINNKFRISDAFDFNLDINGHLVPQEFDGQVDNHRAEGFVSVTVGFTYKFKDRFFRKERKEIVNTGVSPAMLTAAESRLADAISRIGQLEDELAQARRKEQTPVVKQEVEAPALYVFFAINKANIDKRQMENLKSYAEIIKKSPDKKYKVFGYADKATGSAAFNQALSEKRARNVADILVKKFGVNANQLQVVGKGGVSDFSDKAMNRVVIVD</sequence>
<dbReference type="Gene3D" id="3.30.1330.60">
    <property type="entry name" value="OmpA-like domain"/>
    <property type="match status" value="1"/>
</dbReference>
<dbReference type="CDD" id="cd07185">
    <property type="entry name" value="OmpA_C-like"/>
    <property type="match status" value="1"/>
</dbReference>
<evidence type="ECO:0000256" key="4">
    <source>
        <dbReference type="PROSITE-ProRule" id="PRU00473"/>
    </source>
</evidence>
<evidence type="ECO:0000256" key="3">
    <source>
        <dbReference type="ARBA" id="ARBA00023237"/>
    </source>
</evidence>
<dbReference type="PROSITE" id="PS01068">
    <property type="entry name" value="OMPA_1"/>
    <property type="match status" value="1"/>
</dbReference>
<feature type="coiled-coil region" evidence="5">
    <location>
        <begin position="243"/>
        <end position="270"/>
    </location>
</feature>
<evidence type="ECO:0000256" key="1">
    <source>
        <dbReference type="ARBA" id="ARBA00004442"/>
    </source>
</evidence>
<dbReference type="Pfam" id="PF00691">
    <property type="entry name" value="OmpA"/>
    <property type="match status" value="1"/>
</dbReference>
<accession>A0ABR7D0J7</accession>
<dbReference type="EMBL" id="JACOOH010000003">
    <property type="protein sequence ID" value="MBC5621070.1"/>
    <property type="molecule type" value="Genomic_DNA"/>
</dbReference>
<dbReference type="PRINTS" id="PR01021">
    <property type="entry name" value="OMPADOMAIN"/>
</dbReference>
<dbReference type="SUPFAM" id="SSF103088">
    <property type="entry name" value="OmpA-like"/>
    <property type="match status" value="1"/>
</dbReference>
<dbReference type="PANTHER" id="PTHR30329">
    <property type="entry name" value="STATOR ELEMENT OF FLAGELLAR MOTOR COMPLEX"/>
    <property type="match status" value="1"/>
</dbReference>
<keyword evidence="5" id="KW-0175">Coiled coil</keyword>
<keyword evidence="2 4" id="KW-0472">Membrane</keyword>